<dbReference type="PANTHER" id="PTHR33507:SF3">
    <property type="entry name" value="INNER MEMBRANE PROTEIN YBBJ"/>
    <property type="match status" value="1"/>
</dbReference>
<dbReference type="Proteomes" id="UP000031184">
    <property type="component" value="Unassembled WGS sequence"/>
</dbReference>
<sequence length="141" mass="16313">MGIIFWIVVTCILAGLEIIIPSLITIWFALAAFVLVAISFVPLIVFSPFMEWKVFIFLSILFLVITRPLSKKYFQNRRQEFRGDYLGKELVIEKVIRTGYYEARFKGSIWTLLSEDSLEVGDKVQIISFEGNRIIVKKKEA</sequence>
<dbReference type="RefSeq" id="WP_005953379.1">
    <property type="nucleotide sequence ID" value="NZ_AOJP01000005.1"/>
</dbReference>
<dbReference type="InterPro" id="IPR002810">
    <property type="entry name" value="NfeD-like_C"/>
</dbReference>
<organism evidence="6 7">
    <name type="scientific">Fusobacterium necrophorum subsp. funduliforme B35</name>
    <dbReference type="NCBI Taxonomy" id="1226633"/>
    <lineage>
        <taxon>Bacteria</taxon>
        <taxon>Fusobacteriati</taxon>
        <taxon>Fusobacteriota</taxon>
        <taxon>Fusobacteriia</taxon>
        <taxon>Fusobacteriales</taxon>
        <taxon>Fusobacteriaceae</taxon>
        <taxon>Fusobacterium</taxon>
    </lineage>
</organism>
<gene>
    <name evidence="6" type="ORF">C095_11080</name>
</gene>
<feature type="domain" description="NfeD-like C-terminal" evidence="5">
    <location>
        <begin position="84"/>
        <end position="138"/>
    </location>
</feature>
<dbReference type="PATRIC" id="fig|1226633.4.peg.2247"/>
<reference evidence="6 7" key="1">
    <citation type="submission" date="2013-08" db="EMBL/GenBank/DDBJ databases">
        <title>An opportunistic ruminal bacterium that causes liver abscesses in cattle.</title>
        <authorList>
            <person name="Benahmed F.H."/>
            <person name="Rasmussen M."/>
            <person name="Harbottle H."/>
            <person name="Soppet D."/>
            <person name="Nagaraja T.G."/>
            <person name="Davidson M."/>
        </authorList>
    </citation>
    <scope>NUCLEOTIDE SEQUENCE [LARGE SCALE GENOMIC DNA]</scope>
    <source>
        <strain evidence="6 7">B35</strain>
    </source>
</reference>
<accession>A0A017H6Y3</accession>
<comment type="subcellular location">
    <subcellularLocation>
        <location evidence="1">Membrane</location>
        <topology evidence="1">Multi-pass membrane protein</topology>
    </subcellularLocation>
</comment>
<keyword evidence="2" id="KW-0812">Transmembrane</keyword>
<name>A0A017H6Y3_9FUSO</name>
<dbReference type="EMBL" id="AUZI01000027">
    <property type="protein sequence ID" value="KID48249.1"/>
    <property type="molecule type" value="Genomic_DNA"/>
</dbReference>
<dbReference type="InterPro" id="IPR012340">
    <property type="entry name" value="NA-bd_OB-fold"/>
</dbReference>
<keyword evidence="4" id="KW-0472">Membrane</keyword>
<dbReference type="SUPFAM" id="SSF141322">
    <property type="entry name" value="NfeD domain-like"/>
    <property type="match status" value="1"/>
</dbReference>
<dbReference type="PANTHER" id="PTHR33507">
    <property type="entry name" value="INNER MEMBRANE PROTEIN YBBJ"/>
    <property type="match status" value="1"/>
</dbReference>
<dbReference type="Gene3D" id="2.40.50.140">
    <property type="entry name" value="Nucleic acid-binding proteins"/>
    <property type="match status" value="1"/>
</dbReference>
<protein>
    <submittedName>
        <fullName evidence="6">Nodulation efficiency protein NfeD</fullName>
    </submittedName>
</protein>
<dbReference type="AlphaFoldDB" id="A0A017H6Y3"/>
<evidence type="ECO:0000256" key="3">
    <source>
        <dbReference type="ARBA" id="ARBA00022989"/>
    </source>
</evidence>
<dbReference type="Pfam" id="PF01957">
    <property type="entry name" value="NfeD"/>
    <property type="match status" value="1"/>
</dbReference>
<evidence type="ECO:0000256" key="4">
    <source>
        <dbReference type="ARBA" id="ARBA00023136"/>
    </source>
</evidence>
<proteinExistence type="predicted"/>
<keyword evidence="3" id="KW-1133">Transmembrane helix</keyword>
<evidence type="ECO:0000313" key="6">
    <source>
        <dbReference type="EMBL" id="KID48249.1"/>
    </source>
</evidence>
<dbReference type="GO" id="GO:0005886">
    <property type="term" value="C:plasma membrane"/>
    <property type="evidence" value="ECO:0007669"/>
    <property type="project" value="TreeGrafter"/>
</dbReference>
<dbReference type="OrthoDB" id="95615at2"/>
<evidence type="ECO:0000313" key="7">
    <source>
        <dbReference type="Proteomes" id="UP000031184"/>
    </source>
</evidence>
<dbReference type="InterPro" id="IPR052165">
    <property type="entry name" value="Membrane_assoc_protease"/>
</dbReference>
<evidence type="ECO:0000256" key="1">
    <source>
        <dbReference type="ARBA" id="ARBA00004141"/>
    </source>
</evidence>
<comment type="caution">
    <text evidence="6">The sequence shown here is derived from an EMBL/GenBank/DDBJ whole genome shotgun (WGS) entry which is preliminary data.</text>
</comment>
<evidence type="ECO:0000259" key="5">
    <source>
        <dbReference type="Pfam" id="PF01957"/>
    </source>
</evidence>
<evidence type="ECO:0000256" key="2">
    <source>
        <dbReference type="ARBA" id="ARBA00022692"/>
    </source>
</evidence>